<reference evidence="3" key="1">
    <citation type="submission" date="2021-03" db="EMBL/GenBank/DDBJ databases">
        <title>Genome sequencing and assembly of Tianweitania sediminis.</title>
        <authorList>
            <person name="Chhetri G."/>
        </authorList>
    </citation>
    <scope>NUCLEOTIDE SEQUENCE</scope>
    <source>
        <strain evidence="3">Z8</strain>
    </source>
</reference>
<dbReference type="AlphaFoldDB" id="A0A8J7QYK1"/>
<dbReference type="PANTHER" id="PTHR43767:SF1">
    <property type="entry name" value="NONRIBOSOMAL PEPTIDE SYNTHASE PES1 (EUROFUNG)-RELATED"/>
    <property type="match status" value="1"/>
</dbReference>
<dbReference type="PROSITE" id="PS00455">
    <property type="entry name" value="AMP_BINDING"/>
    <property type="match status" value="1"/>
</dbReference>
<dbReference type="InterPro" id="IPR025110">
    <property type="entry name" value="AMP-bd_C"/>
</dbReference>
<proteinExistence type="predicted"/>
<dbReference type="Gene3D" id="3.30.300.30">
    <property type="match status" value="1"/>
</dbReference>
<comment type="caution">
    <text evidence="3">The sequence shown here is derived from an EMBL/GenBank/DDBJ whole genome shotgun (WGS) entry which is preliminary data.</text>
</comment>
<feature type="domain" description="AMP-dependent synthetase/ligase" evidence="1">
    <location>
        <begin position="33"/>
        <end position="386"/>
    </location>
</feature>
<accession>A0A8J7QYK1</accession>
<organism evidence="3 4">
    <name type="scientific">Tianweitania sediminis</name>
    <dbReference type="NCBI Taxonomy" id="1502156"/>
    <lineage>
        <taxon>Bacteria</taxon>
        <taxon>Pseudomonadati</taxon>
        <taxon>Pseudomonadota</taxon>
        <taxon>Alphaproteobacteria</taxon>
        <taxon>Hyphomicrobiales</taxon>
        <taxon>Phyllobacteriaceae</taxon>
        <taxon>Tianweitania</taxon>
    </lineage>
</organism>
<evidence type="ECO:0000313" key="4">
    <source>
        <dbReference type="Proteomes" id="UP000666240"/>
    </source>
</evidence>
<evidence type="ECO:0000259" key="1">
    <source>
        <dbReference type="Pfam" id="PF00501"/>
    </source>
</evidence>
<dbReference type="Pfam" id="PF00501">
    <property type="entry name" value="AMP-binding"/>
    <property type="match status" value="1"/>
</dbReference>
<dbReference type="EMBL" id="JAGIYY010000003">
    <property type="protein sequence ID" value="MBP0439103.1"/>
    <property type="molecule type" value="Genomic_DNA"/>
</dbReference>
<protein>
    <submittedName>
        <fullName evidence="3">AMP-binding protein</fullName>
    </submittedName>
</protein>
<dbReference type="Gene3D" id="3.40.50.12780">
    <property type="entry name" value="N-terminal domain of ligase-like"/>
    <property type="match status" value="1"/>
</dbReference>
<evidence type="ECO:0000313" key="3">
    <source>
        <dbReference type="EMBL" id="MBP0439103.1"/>
    </source>
</evidence>
<dbReference type="InterPro" id="IPR045851">
    <property type="entry name" value="AMP-bd_C_sf"/>
</dbReference>
<dbReference type="InterPro" id="IPR050237">
    <property type="entry name" value="ATP-dep_AMP-bd_enzyme"/>
</dbReference>
<dbReference type="InterPro" id="IPR042099">
    <property type="entry name" value="ANL_N_sf"/>
</dbReference>
<dbReference type="Pfam" id="PF13193">
    <property type="entry name" value="AMP-binding_C"/>
    <property type="match status" value="1"/>
</dbReference>
<dbReference type="InterPro" id="IPR000873">
    <property type="entry name" value="AMP-dep_synth/lig_dom"/>
</dbReference>
<evidence type="ECO:0000259" key="2">
    <source>
        <dbReference type="Pfam" id="PF13193"/>
    </source>
</evidence>
<dbReference type="PANTHER" id="PTHR43767">
    <property type="entry name" value="LONG-CHAIN-FATTY-ACID--COA LIGASE"/>
    <property type="match status" value="1"/>
</dbReference>
<feature type="domain" description="AMP-binding enzyme C-terminal" evidence="2">
    <location>
        <begin position="437"/>
        <end position="515"/>
    </location>
</feature>
<dbReference type="SUPFAM" id="SSF56801">
    <property type="entry name" value="Acetyl-CoA synthetase-like"/>
    <property type="match status" value="1"/>
</dbReference>
<sequence>MTGMLSMSQAVSEAFKARCIQADINVNLHAVIEEAARTHPDGVAWHFIADGSEITYVQLAAATRSVASGLLELGIQAGDRVAVMLPNRPEFPLAWLSIGRIGAVMVPVNVGYTSREVAYVLADSGATNLITTSDLAERLSGDAETRDLLASIALIVVDEGFSRSVRWGDLASTDEALLPEVSPEALVNIQYTSGTTGFPKGCMLTHDYWLVLSAVTAARLNFEAQNVLVAQPFFYMDPQWLLMMAIRVRGTLFVAEKMSTTRFMEWVRRFRIEFCSFPDLLAKAPARPDDRDHSLRHVVVYGLPKQLHAEMEERFGFVAREGYGMTEVGSAIISPFELEDVVGTGSCGIASPFRELSIRDPDGNALPDGQEGELWVRGRSIMQGYWKRPDANAEVFREGGWFRTGDLFRKDADGLYYITGRIKDMIRRSNENIAAREVEAVSLSMAGVKEAAALGVPDEVRGEEVKIYLVTDTAAGADESFVDGYIRHCRQNLAPFKVPRFIELRSELPKTSSDKVAKHVLRSERPDLRTGAFDRVDNLWR</sequence>
<dbReference type="GO" id="GO:0016878">
    <property type="term" value="F:acid-thiol ligase activity"/>
    <property type="evidence" value="ECO:0007669"/>
    <property type="project" value="UniProtKB-ARBA"/>
</dbReference>
<gene>
    <name evidence="3" type="ORF">J5Y06_10615</name>
</gene>
<keyword evidence="4" id="KW-1185">Reference proteome</keyword>
<name>A0A8J7QYK1_9HYPH</name>
<dbReference type="Proteomes" id="UP000666240">
    <property type="component" value="Unassembled WGS sequence"/>
</dbReference>
<dbReference type="InterPro" id="IPR020845">
    <property type="entry name" value="AMP-binding_CS"/>
</dbReference>